<dbReference type="Gene3D" id="1.10.340.70">
    <property type="match status" value="1"/>
</dbReference>
<dbReference type="GO" id="GO:0003964">
    <property type="term" value="F:RNA-directed DNA polymerase activity"/>
    <property type="evidence" value="ECO:0007669"/>
    <property type="project" value="UniProtKB-KW"/>
</dbReference>
<feature type="region of interest" description="Disordered" evidence="8">
    <location>
        <begin position="843"/>
        <end position="867"/>
    </location>
</feature>
<evidence type="ECO:0000256" key="6">
    <source>
        <dbReference type="ARBA" id="ARBA00022801"/>
    </source>
</evidence>
<dbReference type="SUPFAM" id="SSF56672">
    <property type="entry name" value="DNA/RNA polymerases"/>
    <property type="match status" value="1"/>
</dbReference>
<dbReference type="Pfam" id="PF24664">
    <property type="entry name" value="Monjiviricetes_fusion"/>
    <property type="match status" value="1"/>
</dbReference>
<reference evidence="12" key="1">
    <citation type="submission" date="2021-07" db="EMBL/GenBank/DDBJ databases">
        <authorList>
            <person name="Catto M.A."/>
            <person name="Jacobson A."/>
            <person name="Kennedy G."/>
            <person name="Labadie P."/>
            <person name="Hunt B.G."/>
            <person name="Srinivasan R."/>
        </authorList>
    </citation>
    <scope>NUCLEOTIDE SEQUENCE</scope>
    <source>
        <strain evidence="12">PL_HMW_Pooled</strain>
        <tissue evidence="12">Head</tissue>
    </source>
</reference>
<dbReference type="CDD" id="cd09274">
    <property type="entry name" value="RNase_HI_RT_Ty3"/>
    <property type="match status" value="1"/>
</dbReference>
<evidence type="ECO:0000256" key="1">
    <source>
        <dbReference type="ARBA" id="ARBA00012493"/>
    </source>
</evidence>
<protein>
    <recommendedName>
        <fullName evidence="1">RNA-directed DNA polymerase</fullName>
        <ecNumber evidence="1">2.7.7.49</ecNumber>
    </recommendedName>
</protein>
<dbReference type="EMBL" id="JAHWGI010000349">
    <property type="protein sequence ID" value="KAK3914084.1"/>
    <property type="molecule type" value="Genomic_DNA"/>
</dbReference>
<dbReference type="Pfam" id="PF17917">
    <property type="entry name" value="RT_RNaseH"/>
    <property type="match status" value="1"/>
</dbReference>
<feature type="transmembrane region" description="Helical" evidence="9">
    <location>
        <begin position="2376"/>
        <end position="2400"/>
    </location>
</feature>
<feature type="region of interest" description="Disordered" evidence="8">
    <location>
        <begin position="471"/>
        <end position="497"/>
    </location>
</feature>
<keyword evidence="7" id="KW-0695">RNA-directed DNA polymerase</keyword>
<dbReference type="GO" id="GO:0016787">
    <property type="term" value="F:hydrolase activity"/>
    <property type="evidence" value="ECO:0007669"/>
    <property type="project" value="UniProtKB-KW"/>
</dbReference>
<feature type="region of interest" description="Disordered" evidence="8">
    <location>
        <begin position="2475"/>
        <end position="2503"/>
    </location>
</feature>
<dbReference type="PROSITE" id="PS50994">
    <property type="entry name" value="INTEGRASE"/>
    <property type="match status" value="1"/>
</dbReference>
<dbReference type="Gene3D" id="2.40.70.10">
    <property type="entry name" value="Acid Proteases"/>
    <property type="match status" value="1"/>
</dbReference>
<dbReference type="InterPro" id="IPR036397">
    <property type="entry name" value="RNaseH_sf"/>
</dbReference>
<sequence length="2503" mass="276569">MQPLAPYSQWPVTAEVAVKGKPERTVPASAAAHSCSRRTCVGARGRATSRCRDSQPSAAAALTPAKATTRPRAHLTSDAVRRGVRLGGAEHDELVGGRLLAVEQAAHQEHVQRGEDGADESAGQHVARVVHVVHDAGERDPPGGQQEQPLDDGPQQSQRAGQALQPRLHKQLLKAERNEREVGPQPADVVLGHVDGDLGQAGAQDEDAGVAVDADEPQRHAGAAPAQAAGHGAARITLTPEIPRFGGLPGEDIDKFFRRFEQFMGCVAKPTPELKTYYLQSCCRGDAREELDSQVEYLQLHPTEPARTADDTYAFLKQKLQEAFPVFADTQAHKDALAVRVKQPGESYSQYVSAVTRLCQKCNIVEVPLILDEIHKGVDDSVFTVIRPSQFNSVADLLRAYEKLDRETKAHFNTRARAGQLAAQVPAAAPLCAPPYAAHYAAPYPPLQYPAYAYPAPAAVGLPAPAHLPSHFPQAPPAAPAPAPVAPPAGPATAQPLSPSMEDRLEQLAKGLADLRITVATASVNAVQVPFSKPDGTAHPSDKEPDADVIPLNHAAIKIYSNVPRDGNCLYSAISLSNWSCLDFASSLRLVAAEEIFNNWPSYKDFVSIPDRQKPPSAEEYRRYLPHHAVTRDCPARDLASAASGSPVRIIGKYIGPLSLNNVTLEQPFLVSDNLSHDVIIGLDYLYAARAVIDFGEDSFSLTVNGVSVKTRPPCALPGCNFCSNEETPSPPPPSPAERARLHEIDPLSVYSSHRRVFTADTVIIPPKEYLTFPVYVTPLPFDEPLRFYPAPSLLDILGIESATIVMAPSDGAITFYNGSANDLVLTPDMRIGRLVPLSVRCPRRDEPTAVPDQPARDPEPPDPGRKFNFHVNPDLDPYLRGRVLNLLEEFSDVFAESYADMKRRCCFTVSLPMKDDAPVSFVPPYPLNARELEFARDHVQKLVDAGVCERGSSPHNNPIMILPKPKAHADEPTKFRFILNMKGQNEHMKRINYVLPKATDLLHNLKFYRYYVKADAKDGFYQLSLDEKSRKRCSFMVGHEKFNLTRLAMGARCSVALFTHALTTMLESILYVKPAYLYVDDLFLAGNDPDELLELCREVFLRFRSHGMYLSVAKSEFFTNQVECLGTIISYGEYRRNPSRFRALEQLTRVRSPKGAKRTLAFLSYHRRFVKSFSDKTKPLHDVANGIVPFTWTAEHVQIVRDIYQSIVDATLVHFDPSLPIKAETDASLTGLSMCLYVKKDGIYRPYAYWSRLTTAPERKLLPFYLEVLAAAEGVTHFSHELRGVPFTLVTDCSSLTAIFRMKAPGPKLARCIACLGEYDITFKYRKGSLNCAADSLSRAPDPLSPPSLPHGPCPALPDDALVSTAVASEGPVIAGLAEEQAKDPALTVLRAALHAGDTSSRAARRFQLCEDGAVRTREVHPRPLIPSHLRTQVLSDSHDSVFGGHFGITKTLSRLAPFYWDTMRRDATEYVRSCEDCQRRKDQGQKQGELTPITARHPQDLVSVDYKYCPTATTGEKYLLVFVDNYTHYARAYPTKTLTTSEFLDCLRKYIFTFGCIRTILSDAGSSFIAKDYRTLARSLNTRIAYSPLYFHSTSGLSESLIKSISHRLAAFCQDGLSHWPRLVDAACFAVNTSKRLTMSVSPHEMLMGYDPLVPATMTLCLPKVIPKAEKLTKHFELRTRAEEHLRRAQEAQKRFFDSKRRQTHYSVGQRVLVFRRQTGRNAKFFYKFIGPFVVKRQTGKSSYLVRVRVRNRLKLRKYHMHLIHVHGSVLDAPLWMPIVHAVSLDGVLVTMAAFLAHVAPMFVRACALLLLVRAASAVMSFDCSRKSLNISAISLLGPEDCPGPDEIPPPQLQEVQILQRTLYYKVPVRTCRVELEIRIYSCRATNTQHGEVNGGHDAHVHWVTPGACKQMHDRGTASIYGNPISGLRVNEETNRWLLIRGAFGRDANCHGMDWSYNGVAYEKVAAAGNARIVLRTFDARVDVASKTLHLPSGVTCDLSKGDCRDTTEGQRRPPATCSQDELDVLYTGPANITTIDKQAHTSYLTVATTARLTALIIKTDDPFTICDVTAYLTNEPRVIVLFKGKGPFPFETRKIATDNVDFLFYINSKALFLEWTAYNRLNASVAHAVHEHCLLERARLEELLLLARLSPDPAAKLMKNSVGFTALERGNVLYIAQCEARNLRLRVDTKCWHQIPVWDGPTPAFLEPSTRIIVPAATEVDCSSILRPLHWIDYQWVAFTPNITNASSVPVQRLRPTASTPVILPLVDFVGSAGAYDSEVMRDLQTAFQFPAVRSAIFNDIARRAAQTHSGPGTYGPADLINGLDIGQLTDSLLTRFFSFAATFGSYTSIFVTLCIITFAIRSVAESIVYGRLLAGVFGCGKVILGTIWTSLGQAFLIQHDRFVQSRGLPDCAVPEDQGTPPTSRYRPPTVHFTRLPAVDDDVELGLRPVTAPATPRLPRLLTQIALSDIRAAGGTPDHGLHPRPPSPPPALPEPCGPNQ</sequence>
<proteinExistence type="predicted"/>
<dbReference type="InterPro" id="IPR043128">
    <property type="entry name" value="Rev_trsase/Diguanyl_cyclase"/>
</dbReference>
<dbReference type="InterPro" id="IPR012337">
    <property type="entry name" value="RNaseH-like_sf"/>
</dbReference>
<dbReference type="InterPro" id="IPR000477">
    <property type="entry name" value="RT_dom"/>
</dbReference>
<name>A0AAE1H3H0_9NEOP</name>
<evidence type="ECO:0000256" key="7">
    <source>
        <dbReference type="ARBA" id="ARBA00022918"/>
    </source>
</evidence>
<dbReference type="InterPro" id="IPR041588">
    <property type="entry name" value="Integrase_H2C2"/>
</dbReference>
<evidence type="ECO:0000256" key="5">
    <source>
        <dbReference type="ARBA" id="ARBA00022759"/>
    </source>
</evidence>
<reference evidence="12" key="2">
    <citation type="journal article" date="2023" name="BMC Genomics">
        <title>Pest status, molecular evolution, and epigenetic factors derived from the genome assembly of Frankliniella fusca, a thysanopteran phytovirus vector.</title>
        <authorList>
            <person name="Catto M.A."/>
            <person name="Labadie P.E."/>
            <person name="Jacobson A.L."/>
            <person name="Kennedy G.G."/>
            <person name="Srinivasan R."/>
            <person name="Hunt B.G."/>
        </authorList>
    </citation>
    <scope>NUCLEOTIDE SEQUENCE</scope>
    <source>
        <strain evidence="12">PL_HMW_Pooled</strain>
    </source>
</reference>
<dbReference type="Gene3D" id="3.30.70.270">
    <property type="match status" value="2"/>
</dbReference>
<dbReference type="Gene3D" id="3.30.420.10">
    <property type="entry name" value="Ribonuclease H-like superfamily/Ribonuclease H"/>
    <property type="match status" value="1"/>
</dbReference>
<evidence type="ECO:0000256" key="2">
    <source>
        <dbReference type="ARBA" id="ARBA00022679"/>
    </source>
</evidence>
<keyword evidence="13" id="KW-1185">Reference proteome</keyword>
<comment type="caution">
    <text evidence="12">The sequence shown here is derived from an EMBL/GenBank/DDBJ whole genome shotgun (WGS) entry which is preliminary data.</text>
</comment>
<dbReference type="PROSITE" id="PS50878">
    <property type="entry name" value="RT_POL"/>
    <property type="match status" value="1"/>
</dbReference>
<feature type="compositionally biased region" description="Pro residues" evidence="8">
    <location>
        <begin position="2486"/>
        <end position="2503"/>
    </location>
</feature>
<dbReference type="FunFam" id="1.10.340.70:FF:000001">
    <property type="entry name" value="Retrovirus-related Pol polyprotein from transposon gypsy-like Protein"/>
    <property type="match status" value="1"/>
</dbReference>
<evidence type="ECO:0000259" key="11">
    <source>
        <dbReference type="PROSITE" id="PS50994"/>
    </source>
</evidence>
<dbReference type="PANTHER" id="PTHR37984">
    <property type="entry name" value="PROTEIN CBG26694"/>
    <property type="match status" value="1"/>
</dbReference>
<dbReference type="InterPro" id="IPR001584">
    <property type="entry name" value="Integrase_cat-core"/>
</dbReference>
<dbReference type="Pfam" id="PF00665">
    <property type="entry name" value="rve"/>
    <property type="match status" value="1"/>
</dbReference>
<dbReference type="GO" id="GO:0042575">
    <property type="term" value="C:DNA polymerase complex"/>
    <property type="evidence" value="ECO:0007669"/>
    <property type="project" value="UniProtKB-ARBA"/>
</dbReference>
<dbReference type="InterPro" id="IPR021109">
    <property type="entry name" value="Peptidase_aspartic_dom_sf"/>
</dbReference>
<evidence type="ECO:0000256" key="9">
    <source>
        <dbReference type="SAM" id="Phobius"/>
    </source>
</evidence>
<keyword evidence="3" id="KW-0548">Nucleotidyltransferase</keyword>
<feature type="domain" description="Integrase catalytic" evidence="11">
    <location>
        <begin position="1496"/>
        <end position="1653"/>
    </location>
</feature>
<dbReference type="Pfam" id="PF00078">
    <property type="entry name" value="RVT_1"/>
    <property type="match status" value="1"/>
</dbReference>
<evidence type="ECO:0000313" key="13">
    <source>
        <dbReference type="Proteomes" id="UP001219518"/>
    </source>
</evidence>
<dbReference type="GO" id="GO:0003676">
    <property type="term" value="F:nucleic acid binding"/>
    <property type="evidence" value="ECO:0007669"/>
    <property type="project" value="InterPro"/>
</dbReference>
<feature type="compositionally biased region" description="Basic and acidic residues" evidence="8">
    <location>
        <begin position="855"/>
        <end position="866"/>
    </location>
</feature>
<evidence type="ECO:0000256" key="4">
    <source>
        <dbReference type="ARBA" id="ARBA00022722"/>
    </source>
</evidence>
<feature type="transmembrane region" description="Helical" evidence="9">
    <location>
        <begin position="2340"/>
        <end position="2364"/>
    </location>
</feature>
<evidence type="ECO:0000313" key="12">
    <source>
        <dbReference type="EMBL" id="KAK3914084.1"/>
    </source>
</evidence>
<dbReference type="PANTHER" id="PTHR37984:SF5">
    <property type="entry name" value="PROTEIN NYNRIN-LIKE"/>
    <property type="match status" value="1"/>
</dbReference>
<dbReference type="SUPFAM" id="SSF53098">
    <property type="entry name" value="Ribonuclease H-like"/>
    <property type="match status" value="1"/>
</dbReference>
<dbReference type="GO" id="GO:0015074">
    <property type="term" value="P:DNA integration"/>
    <property type="evidence" value="ECO:0007669"/>
    <property type="project" value="InterPro"/>
</dbReference>
<feature type="region of interest" description="Disordered" evidence="8">
    <location>
        <begin position="136"/>
        <end position="164"/>
    </location>
</feature>
<keyword evidence="9" id="KW-0812">Transmembrane</keyword>
<dbReference type="InterPro" id="IPR041373">
    <property type="entry name" value="RT_RNaseH"/>
</dbReference>
<keyword evidence="9" id="KW-0472">Membrane</keyword>
<dbReference type="Gene3D" id="3.10.10.10">
    <property type="entry name" value="HIV Type 1 Reverse Transcriptase, subunit A, domain 1"/>
    <property type="match status" value="1"/>
</dbReference>
<evidence type="ECO:0000256" key="8">
    <source>
        <dbReference type="SAM" id="MobiDB-lite"/>
    </source>
</evidence>
<evidence type="ECO:0000259" key="10">
    <source>
        <dbReference type="PROSITE" id="PS50878"/>
    </source>
</evidence>
<accession>A0AAE1H3H0</accession>
<dbReference type="GO" id="GO:0004519">
    <property type="term" value="F:endonuclease activity"/>
    <property type="evidence" value="ECO:0007669"/>
    <property type="project" value="UniProtKB-KW"/>
</dbReference>
<dbReference type="Proteomes" id="UP001219518">
    <property type="component" value="Unassembled WGS sequence"/>
</dbReference>
<dbReference type="CDD" id="cd22744">
    <property type="entry name" value="OTU"/>
    <property type="match status" value="1"/>
</dbReference>
<gene>
    <name evidence="12" type="ORF">KUF71_023497</name>
</gene>
<dbReference type="CDD" id="cd01647">
    <property type="entry name" value="RT_LTR"/>
    <property type="match status" value="1"/>
</dbReference>
<keyword evidence="2" id="KW-0808">Transferase</keyword>
<keyword evidence="4" id="KW-0540">Nuclease</keyword>
<dbReference type="Pfam" id="PF17921">
    <property type="entry name" value="Integrase_H2C2"/>
    <property type="match status" value="1"/>
</dbReference>
<feature type="domain" description="Reverse transcriptase" evidence="10">
    <location>
        <begin position="944"/>
        <end position="1130"/>
    </location>
</feature>
<keyword evidence="5" id="KW-0255">Endonuclease</keyword>
<feature type="compositionally biased region" description="Pro residues" evidence="8">
    <location>
        <begin position="474"/>
        <end position="490"/>
    </location>
</feature>
<keyword evidence="9" id="KW-1133">Transmembrane helix</keyword>
<dbReference type="InterPro" id="IPR043502">
    <property type="entry name" value="DNA/RNA_pol_sf"/>
</dbReference>
<keyword evidence="6" id="KW-0378">Hydrolase</keyword>
<organism evidence="12 13">
    <name type="scientific">Frankliniella fusca</name>
    <dbReference type="NCBI Taxonomy" id="407009"/>
    <lineage>
        <taxon>Eukaryota</taxon>
        <taxon>Metazoa</taxon>
        <taxon>Ecdysozoa</taxon>
        <taxon>Arthropoda</taxon>
        <taxon>Hexapoda</taxon>
        <taxon>Insecta</taxon>
        <taxon>Pterygota</taxon>
        <taxon>Neoptera</taxon>
        <taxon>Paraneoptera</taxon>
        <taxon>Thysanoptera</taxon>
        <taxon>Terebrantia</taxon>
        <taxon>Thripoidea</taxon>
        <taxon>Thripidae</taxon>
        <taxon>Frankliniella</taxon>
    </lineage>
</organism>
<dbReference type="EC" id="2.7.7.49" evidence="1"/>
<evidence type="ECO:0000256" key="3">
    <source>
        <dbReference type="ARBA" id="ARBA00022695"/>
    </source>
</evidence>
<dbReference type="InterPro" id="IPR050951">
    <property type="entry name" value="Retrovirus_Pol_polyprotein"/>
</dbReference>